<evidence type="ECO:0000256" key="1">
    <source>
        <dbReference type="ARBA" id="ARBA00022747"/>
    </source>
</evidence>
<dbReference type="RefSeq" id="WP_006615801.1">
    <property type="nucleotide sequence ID" value="NZ_BIMW01000293.1"/>
</dbReference>
<evidence type="ECO:0000256" key="2">
    <source>
        <dbReference type="ARBA" id="ARBA00023125"/>
    </source>
</evidence>
<keyword evidence="2" id="KW-0238">DNA-binding</keyword>
<name>A0A5M3TFR0_LIMPL</name>
<proteinExistence type="predicted"/>
<gene>
    <name evidence="3" type="ORF">NIES46_49730</name>
</gene>
<evidence type="ECO:0000313" key="3">
    <source>
        <dbReference type="EMBL" id="GCE96898.1"/>
    </source>
</evidence>
<dbReference type="Proteomes" id="UP000326169">
    <property type="component" value="Unassembled WGS sequence"/>
</dbReference>
<keyword evidence="4" id="KW-1185">Reference proteome</keyword>
<evidence type="ECO:0000313" key="4">
    <source>
        <dbReference type="Proteomes" id="UP000326169"/>
    </source>
</evidence>
<organism evidence="3 4">
    <name type="scientific">Limnospira platensis NIES-46</name>
    <dbReference type="NCBI Taxonomy" id="1236695"/>
    <lineage>
        <taxon>Bacteria</taxon>
        <taxon>Bacillati</taxon>
        <taxon>Cyanobacteriota</taxon>
        <taxon>Cyanophyceae</taxon>
        <taxon>Oscillatoriophycideae</taxon>
        <taxon>Oscillatoriales</taxon>
        <taxon>Sirenicapillariaceae</taxon>
        <taxon>Limnospira</taxon>
    </lineage>
</organism>
<dbReference type="GeneID" id="301685659"/>
<reference evidence="3 4" key="1">
    <citation type="journal article" date="2019" name="J Genomics">
        <title>The Draft Genome of a Hydrogen-producing Cyanobacterium, Arthrospira platensis NIES-46.</title>
        <authorList>
            <person name="Suzuki S."/>
            <person name="Yamaguchi H."/>
            <person name="Kawachi M."/>
        </authorList>
    </citation>
    <scope>NUCLEOTIDE SEQUENCE [LARGE SCALE GENOMIC DNA]</scope>
    <source>
        <strain evidence="3 4">NIES-46</strain>
    </source>
</reference>
<accession>A0A5M3TFR0</accession>
<protein>
    <submittedName>
        <fullName evidence="3">Uncharacterized protein</fullName>
    </submittedName>
</protein>
<dbReference type="InterPro" id="IPR044946">
    <property type="entry name" value="Restrct_endonuc_typeI_TRD_sf"/>
</dbReference>
<sequence>MSEWNIEPLGKIAVIQTGRLGSNAAVDGGIYPYFTCSPVTLSINEYSFDGDAVLLAGNNANGIFSVKHYNGKFNAYQRTYVITVKNIALVNKVRTQP</sequence>
<keyword evidence="1" id="KW-0680">Restriction system</keyword>
<comment type="caution">
    <text evidence="3">The sequence shown here is derived from an EMBL/GenBank/DDBJ whole genome shotgun (WGS) entry which is preliminary data.</text>
</comment>
<dbReference type="Gene3D" id="3.90.220.20">
    <property type="entry name" value="DNA methylase specificity domains"/>
    <property type="match status" value="1"/>
</dbReference>
<dbReference type="SUPFAM" id="SSF116734">
    <property type="entry name" value="DNA methylase specificity domain"/>
    <property type="match status" value="1"/>
</dbReference>
<dbReference type="EMBL" id="BIMW01000293">
    <property type="protein sequence ID" value="GCE96898.1"/>
    <property type="molecule type" value="Genomic_DNA"/>
</dbReference>